<keyword evidence="3" id="KW-1185">Reference proteome</keyword>
<dbReference type="EMBL" id="JANEYF010004095">
    <property type="protein sequence ID" value="KAJ8932200.1"/>
    <property type="molecule type" value="Genomic_DNA"/>
</dbReference>
<protein>
    <recommendedName>
        <fullName evidence="1">Integrase zinc-binding domain-containing protein</fullName>
    </recommendedName>
</protein>
<organism evidence="2 3">
    <name type="scientific">Rhamnusium bicolor</name>
    <dbReference type="NCBI Taxonomy" id="1586634"/>
    <lineage>
        <taxon>Eukaryota</taxon>
        <taxon>Metazoa</taxon>
        <taxon>Ecdysozoa</taxon>
        <taxon>Arthropoda</taxon>
        <taxon>Hexapoda</taxon>
        <taxon>Insecta</taxon>
        <taxon>Pterygota</taxon>
        <taxon>Neoptera</taxon>
        <taxon>Endopterygota</taxon>
        <taxon>Coleoptera</taxon>
        <taxon>Polyphaga</taxon>
        <taxon>Cucujiformia</taxon>
        <taxon>Chrysomeloidea</taxon>
        <taxon>Cerambycidae</taxon>
        <taxon>Lepturinae</taxon>
        <taxon>Rhagiini</taxon>
        <taxon>Rhamnusium</taxon>
    </lineage>
</organism>
<sequence>MNDSDYSELLQRIKRIRETGPNTSNKNDYYVVNTYDLQRIESSFVILHKRSGKIILSLSECYDAIKAAHQRTGHGGRQATTKLLNEKYYNLTQEMVKLFIETCENCQLKRNKTKKGIVVKPIGALACCRATMAENLQTSCFHSGIGRSPYEALYGVKCRDGLNNFPISTEKN</sequence>
<name>A0AAV8WZY4_9CUCU</name>
<accession>A0AAV8WZY4</accession>
<dbReference type="Proteomes" id="UP001162156">
    <property type="component" value="Unassembled WGS sequence"/>
</dbReference>
<reference evidence="2" key="1">
    <citation type="journal article" date="2023" name="Insect Mol. Biol.">
        <title>Genome sequencing provides insights into the evolution of gene families encoding plant cell wall-degrading enzymes in longhorned beetles.</title>
        <authorList>
            <person name="Shin N.R."/>
            <person name="Okamura Y."/>
            <person name="Kirsch R."/>
            <person name="Pauchet Y."/>
        </authorList>
    </citation>
    <scope>NUCLEOTIDE SEQUENCE</scope>
    <source>
        <strain evidence="2">RBIC_L_NR</strain>
    </source>
</reference>
<dbReference type="Pfam" id="PF17921">
    <property type="entry name" value="Integrase_H2C2"/>
    <property type="match status" value="1"/>
</dbReference>
<feature type="domain" description="Integrase zinc-binding" evidence="1">
    <location>
        <begin position="63"/>
        <end position="111"/>
    </location>
</feature>
<gene>
    <name evidence="2" type="ORF">NQ314_014844</name>
</gene>
<dbReference type="AlphaFoldDB" id="A0AAV8WZY4"/>
<dbReference type="InterPro" id="IPR041588">
    <property type="entry name" value="Integrase_H2C2"/>
</dbReference>
<evidence type="ECO:0000313" key="3">
    <source>
        <dbReference type="Proteomes" id="UP001162156"/>
    </source>
</evidence>
<evidence type="ECO:0000259" key="1">
    <source>
        <dbReference type="Pfam" id="PF17921"/>
    </source>
</evidence>
<evidence type="ECO:0000313" key="2">
    <source>
        <dbReference type="EMBL" id="KAJ8932200.1"/>
    </source>
</evidence>
<comment type="caution">
    <text evidence="2">The sequence shown here is derived from an EMBL/GenBank/DDBJ whole genome shotgun (WGS) entry which is preliminary data.</text>
</comment>
<dbReference type="Gene3D" id="1.10.340.70">
    <property type="match status" value="1"/>
</dbReference>
<proteinExistence type="predicted"/>